<evidence type="ECO:0000256" key="1">
    <source>
        <dbReference type="SAM" id="SignalP"/>
    </source>
</evidence>
<proteinExistence type="predicted"/>
<dbReference type="Proteomes" id="UP000825935">
    <property type="component" value="Chromosome 3"/>
</dbReference>
<feature type="chain" id="PRO_5035904991" evidence="1">
    <location>
        <begin position="20"/>
        <end position="46"/>
    </location>
</feature>
<organism evidence="2 3">
    <name type="scientific">Ceratopteris richardii</name>
    <name type="common">Triangle waterfern</name>
    <dbReference type="NCBI Taxonomy" id="49495"/>
    <lineage>
        <taxon>Eukaryota</taxon>
        <taxon>Viridiplantae</taxon>
        <taxon>Streptophyta</taxon>
        <taxon>Embryophyta</taxon>
        <taxon>Tracheophyta</taxon>
        <taxon>Polypodiopsida</taxon>
        <taxon>Polypodiidae</taxon>
        <taxon>Polypodiales</taxon>
        <taxon>Pteridineae</taxon>
        <taxon>Pteridaceae</taxon>
        <taxon>Parkerioideae</taxon>
        <taxon>Ceratopteris</taxon>
    </lineage>
</organism>
<evidence type="ECO:0000313" key="2">
    <source>
        <dbReference type="EMBL" id="KAH7441618.1"/>
    </source>
</evidence>
<sequence>MVILSQFFIPSLLSCLVLEQDSCNTYAAIFSNCRHGSPILPSPSSP</sequence>
<evidence type="ECO:0000313" key="3">
    <source>
        <dbReference type="Proteomes" id="UP000825935"/>
    </source>
</evidence>
<accession>A0A8T2V3N4</accession>
<name>A0A8T2V3N4_CERRI</name>
<comment type="caution">
    <text evidence="2">The sequence shown here is derived from an EMBL/GenBank/DDBJ whole genome shotgun (WGS) entry which is preliminary data.</text>
</comment>
<dbReference type="EMBL" id="CM035408">
    <property type="protein sequence ID" value="KAH7441618.1"/>
    <property type="molecule type" value="Genomic_DNA"/>
</dbReference>
<dbReference type="AlphaFoldDB" id="A0A8T2V3N4"/>
<keyword evidence="1" id="KW-0732">Signal</keyword>
<feature type="signal peptide" evidence="1">
    <location>
        <begin position="1"/>
        <end position="19"/>
    </location>
</feature>
<gene>
    <name evidence="2" type="ORF">KP509_03G046000</name>
</gene>
<reference evidence="2" key="1">
    <citation type="submission" date="2021-08" db="EMBL/GenBank/DDBJ databases">
        <title>WGS assembly of Ceratopteris richardii.</title>
        <authorList>
            <person name="Marchant D.B."/>
            <person name="Chen G."/>
            <person name="Jenkins J."/>
            <person name="Shu S."/>
            <person name="Leebens-Mack J."/>
            <person name="Grimwood J."/>
            <person name="Schmutz J."/>
            <person name="Soltis P."/>
            <person name="Soltis D."/>
            <person name="Chen Z.-H."/>
        </authorList>
    </citation>
    <scope>NUCLEOTIDE SEQUENCE</scope>
    <source>
        <strain evidence="2">Whitten #5841</strain>
        <tissue evidence="2">Leaf</tissue>
    </source>
</reference>
<keyword evidence="3" id="KW-1185">Reference proteome</keyword>
<protein>
    <submittedName>
        <fullName evidence="2">Uncharacterized protein</fullName>
    </submittedName>
</protein>